<proteinExistence type="inferred from homology"/>
<dbReference type="AlphaFoldDB" id="A0A0R1UV78"/>
<organism evidence="10 11">
    <name type="scientific">Liquorilactobacillus satsumensis DSM 16230 = JCM 12392</name>
    <dbReference type="NCBI Taxonomy" id="1423801"/>
    <lineage>
        <taxon>Bacteria</taxon>
        <taxon>Bacillati</taxon>
        <taxon>Bacillota</taxon>
        <taxon>Bacilli</taxon>
        <taxon>Lactobacillales</taxon>
        <taxon>Lactobacillaceae</taxon>
        <taxon>Liquorilactobacillus</taxon>
    </lineage>
</organism>
<gene>
    <name evidence="10" type="ORF">FD50_GL001651</name>
</gene>
<evidence type="ECO:0000313" key="11">
    <source>
        <dbReference type="Proteomes" id="UP000051166"/>
    </source>
</evidence>
<evidence type="ECO:0000256" key="7">
    <source>
        <dbReference type="ARBA" id="ARBA00022989"/>
    </source>
</evidence>
<evidence type="ECO:0000256" key="3">
    <source>
        <dbReference type="ARBA" id="ARBA00022448"/>
    </source>
</evidence>
<dbReference type="GO" id="GO:0015188">
    <property type="term" value="F:L-isoleucine transmembrane transporter activity"/>
    <property type="evidence" value="ECO:0007669"/>
    <property type="project" value="TreeGrafter"/>
</dbReference>
<comment type="subcellular location">
    <subcellularLocation>
        <location evidence="1 9">Cell membrane</location>
        <topology evidence="1 9">Multi-pass membrane protein</topology>
    </subcellularLocation>
</comment>
<keyword evidence="7 9" id="KW-1133">Transmembrane helix</keyword>
<keyword evidence="3 9" id="KW-0813">Transport</keyword>
<name>A0A0R1UV78_9LACO</name>
<protein>
    <recommendedName>
        <fullName evidence="9">Branched-chain amino acid transport system carrier protein</fullName>
    </recommendedName>
</protein>
<feature type="transmembrane region" description="Helical" evidence="9">
    <location>
        <begin position="59"/>
        <end position="84"/>
    </location>
</feature>
<keyword evidence="4" id="KW-1003">Cell membrane</keyword>
<feature type="transmembrane region" description="Helical" evidence="9">
    <location>
        <begin position="369"/>
        <end position="388"/>
    </location>
</feature>
<keyword evidence="6 9" id="KW-0029">Amino-acid transport</keyword>
<dbReference type="GO" id="GO:0015190">
    <property type="term" value="F:L-leucine transmembrane transporter activity"/>
    <property type="evidence" value="ECO:0007669"/>
    <property type="project" value="TreeGrafter"/>
</dbReference>
<dbReference type="GO" id="GO:0005886">
    <property type="term" value="C:plasma membrane"/>
    <property type="evidence" value="ECO:0007669"/>
    <property type="project" value="UniProtKB-SubCell"/>
</dbReference>
<keyword evidence="8 9" id="KW-0472">Membrane</keyword>
<dbReference type="GO" id="GO:0015820">
    <property type="term" value="P:L-leucine transport"/>
    <property type="evidence" value="ECO:0007669"/>
    <property type="project" value="TreeGrafter"/>
</dbReference>
<evidence type="ECO:0000313" key="10">
    <source>
        <dbReference type="EMBL" id="KRL97101.1"/>
    </source>
</evidence>
<evidence type="ECO:0000256" key="8">
    <source>
        <dbReference type="ARBA" id="ARBA00023136"/>
    </source>
</evidence>
<feature type="transmembrane region" description="Helical" evidence="9">
    <location>
        <begin position="213"/>
        <end position="236"/>
    </location>
</feature>
<keyword evidence="11" id="KW-1185">Reference proteome</keyword>
<evidence type="ECO:0000256" key="5">
    <source>
        <dbReference type="ARBA" id="ARBA00022692"/>
    </source>
</evidence>
<dbReference type="NCBIfam" id="TIGR00796">
    <property type="entry name" value="livcs"/>
    <property type="match status" value="1"/>
</dbReference>
<dbReference type="PANTHER" id="PTHR30588">
    <property type="entry name" value="BRANCHED-CHAIN AMINO ACID TRANSPORT SYSTEM 2 CARRIER PROTEIN"/>
    <property type="match status" value="1"/>
</dbReference>
<dbReference type="GO" id="GO:0005304">
    <property type="term" value="F:L-valine transmembrane transporter activity"/>
    <property type="evidence" value="ECO:0007669"/>
    <property type="project" value="TreeGrafter"/>
</dbReference>
<feature type="transmembrane region" description="Helical" evidence="9">
    <location>
        <begin position="96"/>
        <end position="116"/>
    </location>
</feature>
<dbReference type="Proteomes" id="UP000051166">
    <property type="component" value="Unassembled WGS sequence"/>
</dbReference>
<feature type="transmembrane region" description="Helical" evidence="9">
    <location>
        <begin position="171"/>
        <end position="193"/>
    </location>
</feature>
<accession>A0A0R1UV78</accession>
<feature type="transmembrane region" description="Helical" evidence="9">
    <location>
        <begin position="444"/>
        <end position="466"/>
    </location>
</feature>
<evidence type="ECO:0000256" key="1">
    <source>
        <dbReference type="ARBA" id="ARBA00004651"/>
    </source>
</evidence>
<dbReference type="Pfam" id="PF05525">
    <property type="entry name" value="Branch_AA_trans"/>
    <property type="match status" value="1"/>
</dbReference>
<dbReference type="PANTHER" id="PTHR30588:SF0">
    <property type="entry name" value="BRANCHED-CHAIN AMINO ACID PERMEASE BRNQ"/>
    <property type="match status" value="1"/>
</dbReference>
<feature type="transmembrane region" description="Helical" evidence="9">
    <location>
        <begin position="28"/>
        <end position="47"/>
    </location>
</feature>
<evidence type="ECO:0000256" key="4">
    <source>
        <dbReference type="ARBA" id="ARBA00022475"/>
    </source>
</evidence>
<sequence length="482" mass="51630">MNLKKSGSVVNMQKMRDLNDKPLSKKDYLVVSSLLFGLFFGAGNLIFPIHLGQLAGSHWGWATVGFLLTAVLLPLLSVLAISVTRAEGVYDIGKPLGSVFALTFMVLIHATIGPLFGTPRTATVPFTVGVQPLLPASWGSAGLLIFTALFFGFAFFISYRESNIMASIGKILNPLFLLLLFGIFLLAFSSPLGKAASATVSVAYQHDSFFNGFLQGYNTMDALAGLAFGVTVVSAVRQLGKTTPSSNAKVTARAGLLATSAIGLIYIVLIWIGATSLTVYKLSDNGGVAFNQLVTYYLGGFGHALLATLLTVTCLATAVGLVAAFAQDFHKHFAKISYRVWLGLMCLASFITANFGLDTIIAWSTPMLMFLYPFAMVLILLSVCSPLFKRDPHVYAFVVAFTVLPAFLDMIAAFPPVVSQSAFGKAAAALQHSFLPFAALGMDWVVPALLGTILGLGYHVFAPFFSSVKATASYKRQDEKSR</sequence>
<reference evidence="10 11" key="1">
    <citation type="journal article" date="2015" name="Genome Announc.">
        <title>Expanding the biotechnology potential of lactobacilli through comparative genomics of 213 strains and associated genera.</title>
        <authorList>
            <person name="Sun Z."/>
            <person name="Harris H.M."/>
            <person name="McCann A."/>
            <person name="Guo C."/>
            <person name="Argimon S."/>
            <person name="Zhang W."/>
            <person name="Yang X."/>
            <person name="Jeffery I.B."/>
            <person name="Cooney J.C."/>
            <person name="Kagawa T.F."/>
            <person name="Liu W."/>
            <person name="Song Y."/>
            <person name="Salvetti E."/>
            <person name="Wrobel A."/>
            <person name="Rasinkangas P."/>
            <person name="Parkhill J."/>
            <person name="Rea M.C."/>
            <person name="O'Sullivan O."/>
            <person name="Ritari J."/>
            <person name="Douillard F.P."/>
            <person name="Paul Ross R."/>
            <person name="Yang R."/>
            <person name="Briner A.E."/>
            <person name="Felis G.E."/>
            <person name="de Vos W.M."/>
            <person name="Barrangou R."/>
            <person name="Klaenhammer T.R."/>
            <person name="Caufield P.W."/>
            <person name="Cui Y."/>
            <person name="Zhang H."/>
            <person name="O'Toole P.W."/>
        </authorList>
    </citation>
    <scope>NUCLEOTIDE SEQUENCE [LARGE SCALE GENOMIC DNA]</scope>
    <source>
        <strain evidence="10 11">DSM 16230</strain>
    </source>
</reference>
<dbReference type="PATRIC" id="fig|1423801.4.peg.1688"/>
<feature type="transmembrane region" description="Helical" evidence="9">
    <location>
        <begin position="256"/>
        <end position="280"/>
    </location>
</feature>
<keyword evidence="5 9" id="KW-0812">Transmembrane</keyword>
<evidence type="ECO:0000256" key="9">
    <source>
        <dbReference type="RuleBase" id="RU362122"/>
    </source>
</evidence>
<comment type="caution">
    <text evidence="10">The sequence shown here is derived from an EMBL/GenBank/DDBJ whole genome shotgun (WGS) entry which is preliminary data.</text>
</comment>
<evidence type="ECO:0000256" key="6">
    <source>
        <dbReference type="ARBA" id="ARBA00022970"/>
    </source>
</evidence>
<feature type="transmembrane region" description="Helical" evidence="9">
    <location>
        <begin position="338"/>
        <end position="357"/>
    </location>
</feature>
<feature type="transmembrane region" description="Helical" evidence="9">
    <location>
        <begin position="300"/>
        <end position="326"/>
    </location>
</feature>
<evidence type="ECO:0000256" key="2">
    <source>
        <dbReference type="ARBA" id="ARBA00008540"/>
    </source>
</evidence>
<dbReference type="EMBL" id="AZFQ01000053">
    <property type="protein sequence ID" value="KRL97101.1"/>
    <property type="molecule type" value="Genomic_DNA"/>
</dbReference>
<feature type="transmembrane region" description="Helical" evidence="9">
    <location>
        <begin position="136"/>
        <end position="159"/>
    </location>
</feature>
<feature type="transmembrane region" description="Helical" evidence="9">
    <location>
        <begin position="395"/>
        <end position="414"/>
    </location>
</feature>
<dbReference type="InterPro" id="IPR004685">
    <property type="entry name" value="Brnchd-chn_aa_trnsp_Livcs"/>
</dbReference>
<comment type="function">
    <text evidence="9">Component of the transport system for branched-chain amino acids.</text>
</comment>
<dbReference type="GO" id="GO:0015818">
    <property type="term" value="P:isoleucine transport"/>
    <property type="evidence" value="ECO:0007669"/>
    <property type="project" value="TreeGrafter"/>
</dbReference>
<comment type="similarity">
    <text evidence="2 9">Belongs to the branched chain amino acid transporter family.</text>
</comment>